<feature type="domain" description="Major facilitator superfamily (MFS) profile" evidence="7">
    <location>
        <begin position="22"/>
        <end position="412"/>
    </location>
</feature>
<dbReference type="SUPFAM" id="SSF103473">
    <property type="entry name" value="MFS general substrate transporter"/>
    <property type="match status" value="1"/>
</dbReference>
<evidence type="ECO:0000256" key="3">
    <source>
        <dbReference type="ARBA" id="ARBA00022692"/>
    </source>
</evidence>
<dbReference type="GO" id="GO:0005886">
    <property type="term" value="C:plasma membrane"/>
    <property type="evidence" value="ECO:0007669"/>
    <property type="project" value="UniProtKB-SubCell"/>
</dbReference>
<evidence type="ECO:0000256" key="2">
    <source>
        <dbReference type="ARBA" id="ARBA00022475"/>
    </source>
</evidence>
<feature type="transmembrane region" description="Helical" evidence="6">
    <location>
        <begin position="226"/>
        <end position="247"/>
    </location>
</feature>
<feature type="transmembrane region" description="Helical" evidence="6">
    <location>
        <begin position="113"/>
        <end position="138"/>
    </location>
</feature>
<dbReference type="InterPro" id="IPR020846">
    <property type="entry name" value="MFS_dom"/>
</dbReference>
<feature type="transmembrane region" description="Helical" evidence="6">
    <location>
        <begin position="322"/>
        <end position="338"/>
    </location>
</feature>
<dbReference type="RefSeq" id="WP_094690265.1">
    <property type="nucleotide sequence ID" value="NZ_JACBYZ010000001.1"/>
</dbReference>
<dbReference type="InterPro" id="IPR011701">
    <property type="entry name" value="MFS"/>
</dbReference>
<sequence length="421" mass="43879">MTSTTSASSAERSSFTSEQLTPLMSLGIMSFCLGMSQFIIVGMLPSVAQALTGGNAGQANQLTAAYTIGICIGLVLLPLARKMNAKWFITLLAVFMLVGNLLTWMLGLVGASAFAPLLVARFIAGVPHGTFFGVASLIAAQLAPKGKEGAATAIVVTGQTVADVIGIPLGVYLASTIGWAPVFLIITILNVLALLLGVFTIPAIPAMTGEAGKKGSLIAAMKRVPFWAYAVATFLGGLGFFTFYNFVSAWAQKDAGFSTGFAGGVKSTIWLMVVAGLGMFVGSILAGRFVDQFSPARSLLIGLTWQSVALALLWLIAPHSAVFTYVLTFLITASLFYVSGTPGLMVANDLTARGLAGGVLFNLTLNAGNFVGTQVGNSLEKVTSSYLPFAGVGLAFTLVSLLLTVYLVVDEKRETPSVIND</sequence>
<keyword evidence="9" id="KW-1185">Reference proteome</keyword>
<evidence type="ECO:0000256" key="4">
    <source>
        <dbReference type="ARBA" id="ARBA00022989"/>
    </source>
</evidence>
<keyword evidence="5 6" id="KW-0472">Membrane</keyword>
<dbReference type="InterPro" id="IPR036259">
    <property type="entry name" value="MFS_trans_sf"/>
</dbReference>
<dbReference type="PROSITE" id="PS50850">
    <property type="entry name" value="MFS"/>
    <property type="match status" value="1"/>
</dbReference>
<comment type="subcellular location">
    <subcellularLocation>
        <location evidence="1">Cell membrane</location>
        <topology evidence="1">Multi-pass membrane protein</topology>
    </subcellularLocation>
</comment>
<feature type="transmembrane region" description="Helical" evidence="6">
    <location>
        <begin position="87"/>
        <end position="107"/>
    </location>
</feature>
<dbReference type="InterPro" id="IPR050189">
    <property type="entry name" value="MFS_Efflux_Transporters"/>
</dbReference>
<feature type="transmembrane region" description="Helical" evidence="6">
    <location>
        <begin position="298"/>
        <end position="316"/>
    </location>
</feature>
<feature type="transmembrane region" description="Helical" evidence="6">
    <location>
        <begin position="387"/>
        <end position="409"/>
    </location>
</feature>
<comment type="caution">
    <text evidence="8">The sequence shown here is derived from an EMBL/GenBank/DDBJ whole genome shotgun (WGS) entry which is preliminary data.</text>
</comment>
<dbReference type="GO" id="GO:0022857">
    <property type="term" value="F:transmembrane transporter activity"/>
    <property type="evidence" value="ECO:0007669"/>
    <property type="project" value="InterPro"/>
</dbReference>
<accession>A0A261F807</accession>
<dbReference type="Pfam" id="PF07690">
    <property type="entry name" value="MFS_1"/>
    <property type="match status" value="1"/>
</dbReference>
<feature type="transmembrane region" description="Helical" evidence="6">
    <location>
        <begin position="350"/>
        <end position="367"/>
    </location>
</feature>
<proteinExistence type="predicted"/>
<keyword evidence="2" id="KW-1003">Cell membrane</keyword>
<feature type="transmembrane region" description="Helical" evidence="6">
    <location>
        <begin position="267"/>
        <end position="286"/>
    </location>
</feature>
<organism evidence="8 9">
    <name type="scientific">Aeriscardovia aeriphila</name>
    <dbReference type="NCBI Taxonomy" id="218139"/>
    <lineage>
        <taxon>Bacteria</taxon>
        <taxon>Bacillati</taxon>
        <taxon>Actinomycetota</taxon>
        <taxon>Actinomycetes</taxon>
        <taxon>Bifidobacteriales</taxon>
        <taxon>Bifidobacteriaceae</taxon>
        <taxon>Aeriscardovia</taxon>
    </lineage>
</organism>
<dbReference type="CDD" id="cd17324">
    <property type="entry name" value="MFS_NepI_like"/>
    <property type="match status" value="1"/>
</dbReference>
<reference evidence="8 9" key="1">
    <citation type="journal article" date="2017" name="BMC Genomics">
        <title>Comparative genomic and phylogenomic analyses of the Bifidobacteriaceae family.</title>
        <authorList>
            <person name="Lugli G.A."/>
            <person name="Milani C."/>
            <person name="Turroni F."/>
            <person name="Duranti S."/>
            <person name="Mancabelli L."/>
            <person name="Mangifesta M."/>
            <person name="Ferrario C."/>
            <person name="Modesto M."/>
            <person name="Mattarelli P."/>
            <person name="Jiri K."/>
            <person name="van Sinderen D."/>
            <person name="Ventura M."/>
        </authorList>
    </citation>
    <scope>NUCLEOTIDE SEQUENCE [LARGE SCALE GENOMIC DNA]</scope>
    <source>
        <strain evidence="8 9">LMG 21773</strain>
    </source>
</reference>
<evidence type="ECO:0000259" key="7">
    <source>
        <dbReference type="PROSITE" id="PS50850"/>
    </source>
</evidence>
<dbReference type="OrthoDB" id="9814237at2"/>
<name>A0A261F807_9BIFI</name>
<feature type="transmembrane region" description="Helical" evidence="6">
    <location>
        <begin position="150"/>
        <end position="173"/>
    </location>
</feature>
<dbReference type="EMBL" id="MWWU01000004">
    <property type="protein sequence ID" value="OZG55205.1"/>
    <property type="molecule type" value="Genomic_DNA"/>
</dbReference>
<evidence type="ECO:0000256" key="6">
    <source>
        <dbReference type="SAM" id="Phobius"/>
    </source>
</evidence>
<evidence type="ECO:0000256" key="1">
    <source>
        <dbReference type="ARBA" id="ARBA00004651"/>
    </source>
</evidence>
<dbReference type="PANTHER" id="PTHR43124">
    <property type="entry name" value="PURINE EFFLUX PUMP PBUE"/>
    <property type="match status" value="1"/>
</dbReference>
<evidence type="ECO:0000313" key="8">
    <source>
        <dbReference type="EMBL" id="OZG55205.1"/>
    </source>
</evidence>
<keyword evidence="4 6" id="KW-1133">Transmembrane helix</keyword>
<feature type="transmembrane region" description="Helical" evidence="6">
    <location>
        <begin position="179"/>
        <end position="205"/>
    </location>
</feature>
<feature type="transmembrane region" description="Helical" evidence="6">
    <location>
        <begin position="20"/>
        <end position="44"/>
    </location>
</feature>
<evidence type="ECO:0000313" key="9">
    <source>
        <dbReference type="Proteomes" id="UP000228976"/>
    </source>
</evidence>
<dbReference type="PANTHER" id="PTHR43124:SF3">
    <property type="entry name" value="CHLORAMPHENICOL EFFLUX PUMP RV0191"/>
    <property type="match status" value="1"/>
</dbReference>
<feature type="transmembrane region" description="Helical" evidence="6">
    <location>
        <begin position="64"/>
        <end position="80"/>
    </location>
</feature>
<evidence type="ECO:0000256" key="5">
    <source>
        <dbReference type="ARBA" id="ARBA00023136"/>
    </source>
</evidence>
<dbReference type="AlphaFoldDB" id="A0A261F807"/>
<keyword evidence="3 6" id="KW-0812">Transmembrane</keyword>
<gene>
    <name evidence="8" type="ORF">AEAE_1183</name>
</gene>
<protein>
    <submittedName>
        <fullName evidence="8">MFS transporter</fullName>
    </submittedName>
</protein>
<dbReference type="Gene3D" id="1.20.1250.20">
    <property type="entry name" value="MFS general substrate transporter like domains"/>
    <property type="match status" value="1"/>
</dbReference>
<dbReference type="Proteomes" id="UP000228976">
    <property type="component" value="Unassembled WGS sequence"/>
</dbReference>